<proteinExistence type="inferred from homology"/>
<comment type="subcellular location">
    <subcellularLocation>
        <location evidence="1">Cytoplasm</location>
    </subcellularLocation>
</comment>
<protein>
    <recommendedName>
        <fullName evidence="8">Cystatin domain-containing protein</fullName>
    </recommendedName>
</protein>
<comment type="similarity">
    <text evidence="2">Belongs to the cystatin family.</text>
</comment>
<dbReference type="PRINTS" id="PR00295">
    <property type="entry name" value="STEFINA"/>
</dbReference>
<evidence type="ECO:0000256" key="6">
    <source>
        <dbReference type="ARBA" id="ARBA00022990"/>
    </source>
</evidence>
<dbReference type="InterPro" id="IPR046350">
    <property type="entry name" value="Cystatin_sf"/>
</dbReference>
<dbReference type="Proteomes" id="UP000314981">
    <property type="component" value="Chromosome 1"/>
</dbReference>
<reference evidence="9" key="3">
    <citation type="submission" date="2025-09" db="UniProtKB">
        <authorList>
            <consortium name="Ensembl"/>
        </authorList>
    </citation>
    <scope>IDENTIFICATION</scope>
</reference>
<evidence type="ECO:0000256" key="4">
    <source>
        <dbReference type="ARBA" id="ARBA00022690"/>
    </source>
</evidence>
<feature type="domain" description="Cystatin" evidence="8">
    <location>
        <begin position="85"/>
        <end position="184"/>
    </location>
</feature>
<sequence length="184" mass="20692">MFLNGTRTSPPCSLSLNLGTSPGSTHTSQDHPSKSGSFPLAHPSWECQQLLQLTRPACRLLTCGDQILVGSQILRMPQPRSRPSLTRACALLRPGSYLWDHLTAVVEGVKSQLEEKENKKFPVFKAVKFRSQVVAGMNYLIKVQVDEDDFVHIRVFESLPHENKPVALTSYQTNKSRHDELTYF</sequence>
<evidence type="ECO:0000256" key="5">
    <source>
        <dbReference type="ARBA" id="ARBA00022704"/>
    </source>
</evidence>
<keyword evidence="5" id="KW-0789">Thiol protease inhibitor</keyword>
<keyword evidence="4" id="KW-0646">Protease inhibitor</keyword>
<name>A0A4W2F1R0_BOBOX</name>
<dbReference type="Pfam" id="PF00031">
    <property type="entry name" value="Cystatin"/>
    <property type="match status" value="1"/>
</dbReference>
<dbReference type="PANTHER" id="PTHR11414">
    <property type="entry name" value="CYSTATIN FAMILY MEMBER"/>
    <property type="match status" value="1"/>
</dbReference>
<dbReference type="Ensembl" id="ENSBIXT00000052148.1">
    <property type="protein sequence ID" value="ENSBIXP00000043356.1"/>
    <property type="gene ID" value="ENSBIXG00000027457.1"/>
</dbReference>
<keyword evidence="6" id="KW-0007">Acetylation</keyword>
<dbReference type="SUPFAM" id="SSF54403">
    <property type="entry name" value="Cystatin/monellin"/>
    <property type="match status" value="1"/>
</dbReference>
<dbReference type="SMART" id="SM00043">
    <property type="entry name" value="CY"/>
    <property type="match status" value="1"/>
</dbReference>
<accession>A0A4W2F1R0</accession>
<dbReference type="Gene3D" id="3.10.450.10">
    <property type="match status" value="1"/>
</dbReference>
<dbReference type="CDD" id="cd00042">
    <property type="entry name" value="CY"/>
    <property type="match status" value="1"/>
</dbReference>
<evidence type="ECO:0000313" key="10">
    <source>
        <dbReference type="Proteomes" id="UP000314981"/>
    </source>
</evidence>
<evidence type="ECO:0000256" key="2">
    <source>
        <dbReference type="ARBA" id="ARBA00009403"/>
    </source>
</evidence>
<evidence type="ECO:0000313" key="9">
    <source>
        <dbReference type="Ensembl" id="ENSBIXP00000043356.1"/>
    </source>
</evidence>
<dbReference type="GO" id="GO:0005829">
    <property type="term" value="C:cytosol"/>
    <property type="evidence" value="ECO:0007669"/>
    <property type="project" value="TreeGrafter"/>
</dbReference>
<organism evidence="9 10">
    <name type="scientific">Bos indicus x Bos taurus</name>
    <name type="common">Hybrid cattle</name>
    <dbReference type="NCBI Taxonomy" id="30522"/>
    <lineage>
        <taxon>Eukaryota</taxon>
        <taxon>Metazoa</taxon>
        <taxon>Chordata</taxon>
        <taxon>Craniata</taxon>
        <taxon>Vertebrata</taxon>
        <taxon>Euteleostomi</taxon>
        <taxon>Mammalia</taxon>
        <taxon>Eutheria</taxon>
        <taxon>Laurasiatheria</taxon>
        <taxon>Artiodactyla</taxon>
        <taxon>Ruminantia</taxon>
        <taxon>Pecora</taxon>
        <taxon>Bovidae</taxon>
        <taxon>Bovinae</taxon>
        <taxon>Bos</taxon>
    </lineage>
</organism>
<evidence type="ECO:0000256" key="7">
    <source>
        <dbReference type="SAM" id="MobiDB-lite"/>
    </source>
</evidence>
<dbReference type="PROSITE" id="PS00287">
    <property type="entry name" value="CYSTATIN"/>
    <property type="match status" value="1"/>
</dbReference>
<dbReference type="PANTHER" id="PTHR11414:SF22">
    <property type="entry name" value="CYSTATIN-B"/>
    <property type="match status" value="1"/>
</dbReference>
<reference evidence="9" key="2">
    <citation type="submission" date="2025-08" db="UniProtKB">
        <authorList>
            <consortium name="Ensembl"/>
        </authorList>
    </citation>
    <scope>IDENTIFICATION</scope>
</reference>
<feature type="compositionally biased region" description="Polar residues" evidence="7">
    <location>
        <begin position="1"/>
        <end position="27"/>
    </location>
</feature>
<dbReference type="InterPro" id="IPR000010">
    <property type="entry name" value="Cystatin_dom"/>
</dbReference>
<keyword evidence="10" id="KW-1185">Reference proteome</keyword>
<dbReference type="InterPro" id="IPR001713">
    <property type="entry name" value="Prot_inh_stefin"/>
</dbReference>
<evidence type="ECO:0000256" key="1">
    <source>
        <dbReference type="ARBA" id="ARBA00004496"/>
    </source>
</evidence>
<keyword evidence="3" id="KW-0963">Cytoplasm</keyword>
<reference evidence="9 10" key="1">
    <citation type="submission" date="2018-11" db="EMBL/GenBank/DDBJ databases">
        <title>Haplotype-resolved cattle genomes.</title>
        <authorList>
            <person name="Low W.Y."/>
            <person name="Tearle R."/>
            <person name="Bickhart D.M."/>
            <person name="Rosen B.D."/>
            <person name="Koren S."/>
            <person name="Rhie A."/>
            <person name="Hiendleder S."/>
            <person name="Phillippy A.M."/>
            <person name="Smith T.P.L."/>
            <person name="Williams J.L."/>
        </authorList>
    </citation>
    <scope>NUCLEOTIDE SEQUENCE [LARGE SCALE GENOMIC DNA]</scope>
</reference>
<dbReference type="FunFam" id="3.10.450.10:FF:000001">
    <property type="entry name" value="Cystatin-A"/>
    <property type="match status" value="1"/>
</dbReference>
<dbReference type="InterPro" id="IPR018073">
    <property type="entry name" value="Prot_inh_cystat_CS"/>
</dbReference>
<feature type="region of interest" description="Disordered" evidence="7">
    <location>
        <begin position="1"/>
        <end position="37"/>
    </location>
</feature>
<evidence type="ECO:0000256" key="3">
    <source>
        <dbReference type="ARBA" id="ARBA00022490"/>
    </source>
</evidence>
<evidence type="ECO:0000259" key="8">
    <source>
        <dbReference type="SMART" id="SM00043"/>
    </source>
</evidence>
<dbReference type="AlphaFoldDB" id="A0A4W2F1R0"/>
<dbReference type="GO" id="GO:0004869">
    <property type="term" value="F:cysteine-type endopeptidase inhibitor activity"/>
    <property type="evidence" value="ECO:0007669"/>
    <property type="project" value="UniProtKB-KW"/>
</dbReference>